<evidence type="ECO:0000313" key="2">
    <source>
        <dbReference type="Proteomes" id="UP000256964"/>
    </source>
</evidence>
<keyword evidence="2" id="KW-1185">Reference proteome</keyword>
<sequence>MPYACRRLRSTPSRALRLTHPRTLCPPVPCPTSAPTPSPSCLVPAACTPLRLHDYDSDPRDMRRYQGTLLYAHDQQDDSPGEERTGGRAGRWWKVEEWREDRVCRTDGLMTSRRVPQACQDSDSERGANPALNAALHGGLNQRSQTQADGGRAVRQLAYRGRPWRFLPERLFTGPDSLGLMPG</sequence>
<dbReference type="Proteomes" id="UP000256964">
    <property type="component" value="Unassembled WGS sequence"/>
</dbReference>
<dbReference type="AlphaFoldDB" id="A0A371DEG7"/>
<name>A0A371DEG7_9APHY</name>
<protein>
    <submittedName>
        <fullName evidence="1">Uncharacterized protein</fullName>
    </submittedName>
</protein>
<organism evidence="1 2">
    <name type="scientific">Lentinus brumalis</name>
    <dbReference type="NCBI Taxonomy" id="2498619"/>
    <lineage>
        <taxon>Eukaryota</taxon>
        <taxon>Fungi</taxon>
        <taxon>Dikarya</taxon>
        <taxon>Basidiomycota</taxon>
        <taxon>Agaricomycotina</taxon>
        <taxon>Agaricomycetes</taxon>
        <taxon>Polyporales</taxon>
        <taxon>Polyporaceae</taxon>
        <taxon>Lentinus</taxon>
    </lineage>
</organism>
<gene>
    <name evidence="1" type="ORF">OH76DRAFT_371635</name>
</gene>
<dbReference type="EMBL" id="KZ857397">
    <property type="protein sequence ID" value="RDX50903.1"/>
    <property type="molecule type" value="Genomic_DNA"/>
</dbReference>
<accession>A0A371DEG7</accession>
<reference evidence="1 2" key="1">
    <citation type="journal article" date="2018" name="Biotechnol. Biofuels">
        <title>Integrative visual omics of the white-rot fungus Polyporus brumalis exposes the biotechnological potential of its oxidative enzymes for delignifying raw plant biomass.</title>
        <authorList>
            <person name="Miyauchi S."/>
            <person name="Rancon A."/>
            <person name="Drula E."/>
            <person name="Hage H."/>
            <person name="Chaduli D."/>
            <person name="Favel A."/>
            <person name="Grisel S."/>
            <person name="Henrissat B."/>
            <person name="Herpoel-Gimbert I."/>
            <person name="Ruiz-Duenas F.J."/>
            <person name="Chevret D."/>
            <person name="Hainaut M."/>
            <person name="Lin J."/>
            <person name="Wang M."/>
            <person name="Pangilinan J."/>
            <person name="Lipzen A."/>
            <person name="Lesage-Meessen L."/>
            <person name="Navarro D."/>
            <person name="Riley R."/>
            <person name="Grigoriev I.V."/>
            <person name="Zhou S."/>
            <person name="Raouche S."/>
            <person name="Rosso M.N."/>
        </authorList>
    </citation>
    <scope>NUCLEOTIDE SEQUENCE [LARGE SCALE GENOMIC DNA]</scope>
    <source>
        <strain evidence="1 2">BRFM 1820</strain>
    </source>
</reference>
<proteinExistence type="predicted"/>
<evidence type="ECO:0000313" key="1">
    <source>
        <dbReference type="EMBL" id="RDX50903.1"/>
    </source>
</evidence>